<accession>A0A178N267</accession>
<dbReference type="AlphaFoldDB" id="A0A178N267"/>
<dbReference type="STRING" id="1437059.A6A05_18135"/>
<dbReference type="Proteomes" id="UP000078543">
    <property type="component" value="Unassembled WGS sequence"/>
</dbReference>
<proteinExistence type="predicted"/>
<comment type="caution">
    <text evidence="1">The sequence shown here is derived from an EMBL/GenBank/DDBJ whole genome shotgun (WGS) entry which is preliminary data.</text>
</comment>
<gene>
    <name evidence="1" type="ORF">A6A05_18135</name>
</gene>
<evidence type="ECO:0000313" key="2">
    <source>
        <dbReference type="Proteomes" id="UP000078543"/>
    </source>
</evidence>
<sequence>MKKTLAHAAVLVATQIGTVQADLIRDDMVLSVVGTVAESSCSLLHPQQPPDAIIPFEGISDALSYDAYGDVALAPAKLAVRPVPGFSYLHQTVWQFAGNDLRGVVYASVPLFLTGGVQSKRLTVLVPHEFVGQDEFHQALSGVWEVRAGERSLCLYLPTR</sequence>
<protein>
    <submittedName>
        <fullName evidence="1">Uncharacterized protein</fullName>
    </submittedName>
</protein>
<evidence type="ECO:0000313" key="1">
    <source>
        <dbReference type="EMBL" id="OAN67994.1"/>
    </source>
</evidence>
<reference evidence="1 2" key="1">
    <citation type="submission" date="2016-04" db="EMBL/GenBank/DDBJ databases">
        <title>Draft genome sequence of freshwater magnetotactic bacteria Magnetospirillum marisnigri SP-1 and Magnetospirillum moscoviense BB-1.</title>
        <authorList>
            <person name="Koziaeva V."/>
            <person name="Dziuba M.V."/>
            <person name="Ivanov T.M."/>
            <person name="Kuznetsov B."/>
            <person name="Grouzdev D.S."/>
        </authorList>
    </citation>
    <scope>NUCLEOTIDE SEQUENCE [LARGE SCALE GENOMIC DNA]</scope>
    <source>
        <strain evidence="1 2">BB-1</strain>
    </source>
</reference>
<dbReference type="EMBL" id="LWQU01000004">
    <property type="protein sequence ID" value="OAN67994.1"/>
    <property type="molecule type" value="Genomic_DNA"/>
</dbReference>
<dbReference type="RefSeq" id="WP_068496278.1">
    <property type="nucleotide sequence ID" value="NZ_LWQU01000004.1"/>
</dbReference>
<organism evidence="1 2">
    <name type="scientific">Magnetospirillum moscoviense</name>
    <dbReference type="NCBI Taxonomy" id="1437059"/>
    <lineage>
        <taxon>Bacteria</taxon>
        <taxon>Pseudomonadati</taxon>
        <taxon>Pseudomonadota</taxon>
        <taxon>Alphaproteobacteria</taxon>
        <taxon>Rhodospirillales</taxon>
        <taxon>Rhodospirillaceae</taxon>
        <taxon>Magnetospirillum</taxon>
    </lineage>
</organism>
<name>A0A178N267_9PROT</name>
<keyword evidence="2" id="KW-1185">Reference proteome</keyword>